<organism evidence="10 11">
    <name type="scientific">Dokdonia pacifica</name>
    <dbReference type="NCBI Taxonomy" id="1627892"/>
    <lineage>
        <taxon>Bacteria</taxon>
        <taxon>Pseudomonadati</taxon>
        <taxon>Bacteroidota</taxon>
        <taxon>Flavobacteriia</taxon>
        <taxon>Flavobacteriales</taxon>
        <taxon>Flavobacteriaceae</taxon>
        <taxon>Dokdonia</taxon>
    </lineage>
</organism>
<evidence type="ECO:0000256" key="6">
    <source>
        <dbReference type="ARBA" id="ARBA00023012"/>
    </source>
</evidence>
<dbReference type="Proteomes" id="UP000198379">
    <property type="component" value="Unassembled WGS sequence"/>
</dbReference>
<dbReference type="EC" id="2.7.13.3" evidence="2"/>
<dbReference type="PANTHER" id="PTHR45339">
    <property type="entry name" value="HYBRID SIGNAL TRANSDUCTION HISTIDINE KINASE J"/>
    <property type="match status" value="1"/>
</dbReference>
<dbReference type="InterPro" id="IPR003661">
    <property type="entry name" value="HisK_dim/P_dom"/>
</dbReference>
<comment type="catalytic activity">
    <reaction evidence="1">
        <text>ATP + protein L-histidine = ADP + protein N-phospho-L-histidine.</text>
        <dbReference type="EC" id="2.7.13.3"/>
    </reaction>
</comment>
<keyword evidence="3 7" id="KW-0597">Phosphoprotein</keyword>
<evidence type="ECO:0000256" key="3">
    <source>
        <dbReference type="ARBA" id="ARBA00022553"/>
    </source>
</evidence>
<dbReference type="PROSITE" id="PS50109">
    <property type="entry name" value="HIS_KIN"/>
    <property type="match status" value="1"/>
</dbReference>
<dbReference type="AlphaFoldDB" id="A0A238WNB3"/>
<dbReference type="SMART" id="SM00387">
    <property type="entry name" value="HATPase_c"/>
    <property type="match status" value="1"/>
</dbReference>
<dbReference type="SMART" id="SM00448">
    <property type="entry name" value="REC"/>
    <property type="match status" value="1"/>
</dbReference>
<feature type="domain" description="Histidine kinase" evidence="8">
    <location>
        <begin position="142"/>
        <end position="361"/>
    </location>
</feature>
<protein>
    <recommendedName>
        <fullName evidence="2">histidine kinase</fullName>
        <ecNumber evidence="2">2.7.13.3</ecNumber>
    </recommendedName>
</protein>
<evidence type="ECO:0000313" key="10">
    <source>
        <dbReference type="EMBL" id="SNR47744.1"/>
    </source>
</evidence>
<evidence type="ECO:0000313" key="11">
    <source>
        <dbReference type="Proteomes" id="UP000198379"/>
    </source>
</evidence>
<dbReference type="InterPro" id="IPR003594">
    <property type="entry name" value="HATPase_dom"/>
</dbReference>
<dbReference type="Pfam" id="PF02518">
    <property type="entry name" value="HATPase_c"/>
    <property type="match status" value="1"/>
</dbReference>
<feature type="domain" description="Response regulatory" evidence="9">
    <location>
        <begin position="390"/>
        <end position="509"/>
    </location>
</feature>
<dbReference type="PRINTS" id="PR00344">
    <property type="entry name" value="BCTRLSENSOR"/>
</dbReference>
<dbReference type="Gene3D" id="3.40.50.2300">
    <property type="match status" value="1"/>
</dbReference>
<name>A0A238WNB3_9FLAO</name>
<dbReference type="CDD" id="cd17546">
    <property type="entry name" value="REC_hyHK_CKI1_RcsC-like"/>
    <property type="match status" value="1"/>
</dbReference>
<gene>
    <name evidence="10" type="ORF">SAMN06265376_1011236</name>
</gene>
<keyword evidence="5 10" id="KW-0418">Kinase</keyword>
<dbReference type="Gene3D" id="3.30.565.10">
    <property type="entry name" value="Histidine kinase-like ATPase, C-terminal domain"/>
    <property type="match status" value="1"/>
</dbReference>
<dbReference type="FunFam" id="1.10.287.130:FF:000001">
    <property type="entry name" value="Two-component sensor histidine kinase"/>
    <property type="match status" value="1"/>
</dbReference>
<dbReference type="Pfam" id="PF00512">
    <property type="entry name" value="HisKA"/>
    <property type="match status" value="1"/>
</dbReference>
<evidence type="ECO:0000256" key="2">
    <source>
        <dbReference type="ARBA" id="ARBA00012438"/>
    </source>
</evidence>
<evidence type="ECO:0000259" key="9">
    <source>
        <dbReference type="PROSITE" id="PS50110"/>
    </source>
</evidence>
<dbReference type="Gene3D" id="1.10.287.130">
    <property type="match status" value="1"/>
</dbReference>
<feature type="modified residue" description="4-aspartylphosphate" evidence="7">
    <location>
        <position position="440"/>
    </location>
</feature>
<dbReference type="SUPFAM" id="SSF52172">
    <property type="entry name" value="CheY-like"/>
    <property type="match status" value="1"/>
</dbReference>
<dbReference type="InterPro" id="IPR036890">
    <property type="entry name" value="HATPase_C_sf"/>
</dbReference>
<dbReference type="PROSITE" id="PS50110">
    <property type="entry name" value="RESPONSE_REGULATORY"/>
    <property type="match status" value="1"/>
</dbReference>
<dbReference type="SUPFAM" id="SSF47384">
    <property type="entry name" value="Homodimeric domain of signal transducing histidine kinase"/>
    <property type="match status" value="1"/>
</dbReference>
<dbReference type="RefSeq" id="WP_089370523.1">
    <property type="nucleotide sequence ID" value="NZ_BMEP01000003.1"/>
</dbReference>
<dbReference type="InterPro" id="IPR001789">
    <property type="entry name" value="Sig_transdc_resp-reg_receiver"/>
</dbReference>
<evidence type="ECO:0000256" key="5">
    <source>
        <dbReference type="ARBA" id="ARBA00022777"/>
    </source>
</evidence>
<dbReference type="InterPro" id="IPR036097">
    <property type="entry name" value="HisK_dim/P_sf"/>
</dbReference>
<dbReference type="CDD" id="cd00082">
    <property type="entry name" value="HisKA"/>
    <property type="match status" value="1"/>
</dbReference>
<sequence length="522" mass="60443">MLDKLRQDFLEKTTQILILDNTNRVLETDNSLFYIKRDSDITDFHPFFHVISSLFEDKRNEQKFYCVQMEVKGKTCFYDIRTVVDSEKKQIVLFIEDLTDHYKTVHQIKQVRNESIINFNITQELNHELNVQRGFKNKFLANVSHEIRTPLNSILGFLSVLENTSVDREQLDLISIIKESSKNLVSIVDDLLDISKIEAGRLEIKNKRFNFKKFTESLVKTYELQAEEKRLKFVADIGANLPRFLIGDQLRLNQILINLLENALKYTHQGTVMLRVSTNSRNMRRIPVTFEIKDTGIGIPKEHLTTIFESFTQLEKRGLFGGSGLGLSIVKQLTQLMDSDLEVESVEGEGSIFKFTIYMGVSHDQKEEKEVSITRKIDRKSGGAKKKKYRILLGEDIEVNQLLMMRLFADEGSYSLDIAKNGEQVVLFLEKYQYDLVLMDLTMPVMDGYDAALRIRNHTDKKIKKIPIIALTARTTEEEREAAKESGMNAYLTKPVNSEVLFKTIDRLLHRYKNKKTQESVK</sequence>
<dbReference type="FunFam" id="3.30.565.10:FF:000010">
    <property type="entry name" value="Sensor histidine kinase RcsC"/>
    <property type="match status" value="1"/>
</dbReference>
<dbReference type="OrthoDB" id="9816309at2"/>
<proteinExistence type="predicted"/>
<evidence type="ECO:0000256" key="1">
    <source>
        <dbReference type="ARBA" id="ARBA00000085"/>
    </source>
</evidence>
<dbReference type="Pfam" id="PF00072">
    <property type="entry name" value="Response_reg"/>
    <property type="match status" value="1"/>
</dbReference>
<accession>A0A238WNB3</accession>
<evidence type="ECO:0000256" key="7">
    <source>
        <dbReference type="PROSITE-ProRule" id="PRU00169"/>
    </source>
</evidence>
<keyword evidence="4" id="KW-0808">Transferase</keyword>
<keyword evidence="11" id="KW-1185">Reference proteome</keyword>
<dbReference type="GO" id="GO:0000155">
    <property type="term" value="F:phosphorelay sensor kinase activity"/>
    <property type="evidence" value="ECO:0007669"/>
    <property type="project" value="InterPro"/>
</dbReference>
<dbReference type="InterPro" id="IPR011006">
    <property type="entry name" value="CheY-like_superfamily"/>
</dbReference>
<dbReference type="InterPro" id="IPR005467">
    <property type="entry name" value="His_kinase_dom"/>
</dbReference>
<dbReference type="PANTHER" id="PTHR45339:SF1">
    <property type="entry name" value="HYBRID SIGNAL TRANSDUCTION HISTIDINE KINASE J"/>
    <property type="match status" value="1"/>
</dbReference>
<reference evidence="10 11" key="1">
    <citation type="submission" date="2017-06" db="EMBL/GenBank/DDBJ databases">
        <authorList>
            <person name="Kim H.J."/>
            <person name="Triplett B.A."/>
        </authorList>
    </citation>
    <scope>NUCLEOTIDE SEQUENCE [LARGE SCALE GENOMIC DNA]</scope>
    <source>
        <strain evidence="10 11">DSM 25597</strain>
    </source>
</reference>
<evidence type="ECO:0000259" key="8">
    <source>
        <dbReference type="PROSITE" id="PS50109"/>
    </source>
</evidence>
<dbReference type="SUPFAM" id="SSF55874">
    <property type="entry name" value="ATPase domain of HSP90 chaperone/DNA topoisomerase II/histidine kinase"/>
    <property type="match status" value="1"/>
</dbReference>
<dbReference type="EMBL" id="FZNY01000001">
    <property type="protein sequence ID" value="SNR47744.1"/>
    <property type="molecule type" value="Genomic_DNA"/>
</dbReference>
<dbReference type="SMART" id="SM00388">
    <property type="entry name" value="HisKA"/>
    <property type="match status" value="1"/>
</dbReference>
<evidence type="ECO:0000256" key="4">
    <source>
        <dbReference type="ARBA" id="ARBA00022679"/>
    </source>
</evidence>
<keyword evidence="6" id="KW-0902">Two-component regulatory system</keyword>
<dbReference type="InterPro" id="IPR004358">
    <property type="entry name" value="Sig_transdc_His_kin-like_C"/>
</dbReference>